<evidence type="ECO:0000313" key="10">
    <source>
        <dbReference type="Proteomes" id="UP001595593"/>
    </source>
</evidence>
<comment type="subcellular location">
    <subcellularLocation>
        <location evidence="1">Cell membrane</location>
        <topology evidence="1">Multi-pass membrane protein</topology>
    </subcellularLocation>
</comment>
<evidence type="ECO:0000256" key="4">
    <source>
        <dbReference type="ARBA" id="ARBA00022475"/>
    </source>
</evidence>
<evidence type="ECO:0000256" key="3">
    <source>
        <dbReference type="ARBA" id="ARBA00022448"/>
    </source>
</evidence>
<dbReference type="Proteomes" id="UP001595593">
    <property type="component" value="Unassembled WGS sequence"/>
</dbReference>
<keyword evidence="10" id="KW-1185">Reference proteome</keyword>
<dbReference type="PANTHER" id="PTHR43057">
    <property type="entry name" value="ARSENITE EFFLUX TRANSPORTER"/>
    <property type="match status" value="1"/>
</dbReference>
<sequence length="324" mass="34695">MTVSRDSLERHQISISFAATLLGIWGAFALPGQTWRALINPTLAALLYVTFLQVPIVELRRGWTERRFLAALGTTNFLIAPLAATLLTLTLPDEPAVLRLGVLLVLLAPCIDYVVAFTHLAHGNARLLLAATPLLLVAQMISLPLFIGLVLGQDAARLIRAEPFLQALFWLIMVPLALTAATQFWAARQTAGRHMVRALSWLPVPLTAMTLLVIVAAVLPDVFAQADEVARLVPLYAAFTLAMPLAGALVGRGFALAAPAARALAFSGATRNSLVVLPVAFALPEAGLLLPAIIVTQTLVELALMPLLLHAIPKLLPGRSHIRS</sequence>
<keyword evidence="6 8" id="KW-1133">Transmembrane helix</keyword>
<evidence type="ECO:0000256" key="1">
    <source>
        <dbReference type="ARBA" id="ARBA00004651"/>
    </source>
</evidence>
<dbReference type="InterPro" id="IPR038770">
    <property type="entry name" value="Na+/solute_symporter_sf"/>
</dbReference>
<keyword evidence="4" id="KW-1003">Cell membrane</keyword>
<comment type="similarity">
    <text evidence="2">Belongs to the arsenical resistance-3 (ACR3) (TC 2.A.59) family.</text>
</comment>
<evidence type="ECO:0000256" key="2">
    <source>
        <dbReference type="ARBA" id="ARBA00010110"/>
    </source>
</evidence>
<dbReference type="Gene3D" id="1.20.1530.20">
    <property type="match status" value="1"/>
</dbReference>
<feature type="transmembrane region" description="Helical" evidence="8">
    <location>
        <begin position="198"/>
        <end position="220"/>
    </location>
</feature>
<feature type="transmembrane region" description="Helical" evidence="8">
    <location>
        <begin position="127"/>
        <end position="147"/>
    </location>
</feature>
<feature type="transmembrane region" description="Helical" evidence="8">
    <location>
        <begin position="232"/>
        <end position="251"/>
    </location>
</feature>
<gene>
    <name evidence="9" type="ORF">ACFOD4_20915</name>
</gene>
<proteinExistence type="inferred from homology"/>
<keyword evidence="3" id="KW-0813">Transport</keyword>
<feature type="transmembrane region" description="Helical" evidence="8">
    <location>
        <begin position="167"/>
        <end position="186"/>
    </location>
</feature>
<dbReference type="EMBL" id="JBHRTN010000029">
    <property type="protein sequence ID" value="MFC3127532.1"/>
    <property type="molecule type" value="Genomic_DNA"/>
</dbReference>
<dbReference type="InterPro" id="IPR002657">
    <property type="entry name" value="BilAc:Na_symport/Acr3"/>
</dbReference>
<keyword evidence="7 8" id="KW-0472">Membrane</keyword>
<dbReference type="Pfam" id="PF01758">
    <property type="entry name" value="SBF"/>
    <property type="match status" value="1"/>
</dbReference>
<protein>
    <submittedName>
        <fullName evidence="9">Arsenic resistance protein</fullName>
    </submittedName>
</protein>
<evidence type="ECO:0000256" key="5">
    <source>
        <dbReference type="ARBA" id="ARBA00022692"/>
    </source>
</evidence>
<accession>A0ABV7G499</accession>
<feature type="transmembrane region" description="Helical" evidence="8">
    <location>
        <begin position="12"/>
        <end position="31"/>
    </location>
</feature>
<comment type="caution">
    <text evidence="9">The sequence shown here is derived from an EMBL/GenBank/DDBJ whole genome shotgun (WGS) entry which is preliminary data.</text>
</comment>
<dbReference type="InterPro" id="IPR004706">
    <property type="entry name" value="Arsenical-R_Acr3"/>
</dbReference>
<name>A0ABV7G499_9PROT</name>
<keyword evidence="5 8" id="KW-0812">Transmembrane</keyword>
<dbReference type="PANTHER" id="PTHR43057:SF1">
    <property type="entry name" value="ARSENICAL-RESISTANCE PROTEIN 3"/>
    <property type="match status" value="1"/>
</dbReference>
<reference evidence="10" key="1">
    <citation type="journal article" date="2019" name="Int. J. Syst. Evol. Microbiol.">
        <title>The Global Catalogue of Microorganisms (GCM) 10K type strain sequencing project: providing services to taxonomists for standard genome sequencing and annotation.</title>
        <authorList>
            <consortium name="The Broad Institute Genomics Platform"/>
            <consortium name="The Broad Institute Genome Sequencing Center for Infectious Disease"/>
            <person name="Wu L."/>
            <person name="Ma J."/>
        </authorList>
    </citation>
    <scope>NUCLEOTIDE SEQUENCE [LARGE SCALE GENOMIC DNA]</scope>
    <source>
        <strain evidence="10">KCTC 52094</strain>
    </source>
</reference>
<feature type="transmembrane region" description="Helical" evidence="8">
    <location>
        <begin position="37"/>
        <end position="56"/>
    </location>
</feature>
<feature type="transmembrane region" description="Helical" evidence="8">
    <location>
        <begin position="68"/>
        <end position="90"/>
    </location>
</feature>
<organism evidence="9 10">
    <name type="scientific">Teichococcus globiformis</name>
    <dbReference type="NCBI Taxonomy" id="2307229"/>
    <lineage>
        <taxon>Bacteria</taxon>
        <taxon>Pseudomonadati</taxon>
        <taxon>Pseudomonadota</taxon>
        <taxon>Alphaproteobacteria</taxon>
        <taxon>Acetobacterales</taxon>
        <taxon>Roseomonadaceae</taxon>
        <taxon>Roseomonas</taxon>
    </lineage>
</organism>
<evidence type="ECO:0000256" key="7">
    <source>
        <dbReference type="ARBA" id="ARBA00023136"/>
    </source>
</evidence>
<feature type="transmembrane region" description="Helical" evidence="8">
    <location>
        <begin position="96"/>
        <end position="115"/>
    </location>
</feature>
<evidence type="ECO:0000256" key="6">
    <source>
        <dbReference type="ARBA" id="ARBA00022989"/>
    </source>
</evidence>
<dbReference type="RefSeq" id="WP_379599627.1">
    <property type="nucleotide sequence ID" value="NZ_JBHRTN010000029.1"/>
</dbReference>
<evidence type="ECO:0000313" key="9">
    <source>
        <dbReference type="EMBL" id="MFC3127532.1"/>
    </source>
</evidence>
<evidence type="ECO:0000256" key="8">
    <source>
        <dbReference type="SAM" id="Phobius"/>
    </source>
</evidence>